<reference evidence="2" key="1">
    <citation type="submission" date="2016-10" db="EMBL/GenBank/DDBJ databases">
        <authorList>
            <person name="Varghese N."/>
            <person name="Submissions S."/>
        </authorList>
    </citation>
    <scope>NUCLEOTIDE SEQUENCE [LARGE SCALE GENOMIC DNA]</scope>
    <source>
        <strain evidence="2">ATCC 25963</strain>
    </source>
</reference>
<protein>
    <submittedName>
        <fullName evidence="1">Uncharacterized protein</fullName>
    </submittedName>
</protein>
<dbReference type="SUPFAM" id="SSF63825">
    <property type="entry name" value="YWTD domain"/>
    <property type="match status" value="1"/>
</dbReference>
<dbReference type="AlphaFoldDB" id="A0A1I1XGB3"/>
<proteinExistence type="predicted"/>
<name>A0A1I1XGB3_9BACT</name>
<evidence type="ECO:0000313" key="1">
    <source>
        <dbReference type="EMBL" id="SFE06405.1"/>
    </source>
</evidence>
<sequence>MSVSSFKKSWRPLGVASASVFLCSAGGVHGGCGEPIQAEEPLHDVHDESDDVVPGQGEGIDAGTLELAAPASPSWAPGDRYAHCDQILSQGIFNKADRTFNYDQYKVVIASACAVLHTWNSTDQSAFKKDCGSDADTKTVDAGVNFVFGMIPVGGSGSWQTTDVDSWCTTESSRRARREEFYKSNCWSGVESHGLQTARTEVIRTADQGIVQAWLKCVESADETTILDCYGRMSADEEGLTFYVEYTRTNPILPLTLDLEWDTVNATAKTPLEVRMGEGNIIEYFTIDNLARSTKVIIKGSGGHLSTGNVSCEYELGPIEQKICDGPNIVGERTNRLYQANSPLCAEPSDQPPPVDEPLWIVQWDRLHLVNPENGFWTVLGGPVWPDATSMTARWAPDLKALYIIQNDRLHEVSPADGSYKVLPDQTGTPNVWGGPTSMAAVGDHLYIVQNSRLHRVNLDGRWQVLPDQQGLTARWHGTKAMAVPWDSNDLYIVQNDRLHRVDLDGRWEVLADQNGHEAVWGGPVVMTAREDHLYIVQHSRLHRVDLDGDYVVLPDQYGNVAVWGGATGITTTRGDDNLYIVRDSKLYRVTLEGHWEVLPGQGTTTEVWGGPVLMSG</sequence>
<dbReference type="Proteomes" id="UP000199400">
    <property type="component" value="Unassembled WGS sequence"/>
</dbReference>
<dbReference type="EMBL" id="FOMX01000008">
    <property type="protein sequence ID" value="SFE06405.1"/>
    <property type="molecule type" value="Genomic_DNA"/>
</dbReference>
<dbReference type="RefSeq" id="WP_100792928.1">
    <property type="nucleotide sequence ID" value="NZ_FOMX01000008.1"/>
</dbReference>
<keyword evidence="2" id="KW-1185">Reference proteome</keyword>
<accession>A0A1I1XGB3</accession>
<organism evidence="1 2">
    <name type="scientific">Nannocystis exedens</name>
    <dbReference type="NCBI Taxonomy" id="54"/>
    <lineage>
        <taxon>Bacteria</taxon>
        <taxon>Pseudomonadati</taxon>
        <taxon>Myxococcota</taxon>
        <taxon>Polyangia</taxon>
        <taxon>Nannocystales</taxon>
        <taxon>Nannocystaceae</taxon>
        <taxon>Nannocystis</taxon>
    </lineage>
</organism>
<gene>
    <name evidence="1" type="ORF">SAMN02745121_02844</name>
</gene>
<evidence type="ECO:0000313" key="2">
    <source>
        <dbReference type="Proteomes" id="UP000199400"/>
    </source>
</evidence>